<evidence type="ECO:0000313" key="7">
    <source>
        <dbReference type="EMBL" id="PZR79189.1"/>
    </source>
</evidence>
<dbReference type="EMBL" id="QHBU01000219">
    <property type="protein sequence ID" value="PZR79189.1"/>
    <property type="molecule type" value="Genomic_DNA"/>
</dbReference>
<feature type="transmembrane region" description="Helical" evidence="6">
    <location>
        <begin position="78"/>
        <end position="98"/>
    </location>
</feature>
<dbReference type="AlphaFoldDB" id="A0A2W5Z1F6"/>
<feature type="transmembrane region" description="Helical" evidence="6">
    <location>
        <begin position="12"/>
        <end position="32"/>
    </location>
</feature>
<dbReference type="GO" id="GO:0046872">
    <property type="term" value="F:metal ion binding"/>
    <property type="evidence" value="ECO:0007669"/>
    <property type="project" value="UniProtKB-KW"/>
</dbReference>
<dbReference type="PANTHER" id="PTHR20855:SF3">
    <property type="entry name" value="LD03007P"/>
    <property type="match status" value="1"/>
</dbReference>
<evidence type="ECO:0000256" key="6">
    <source>
        <dbReference type="SAM" id="Phobius"/>
    </source>
</evidence>
<feature type="transmembrane region" description="Helical" evidence="6">
    <location>
        <begin position="129"/>
        <end position="147"/>
    </location>
</feature>
<evidence type="ECO:0000256" key="5">
    <source>
        <dbReference type="PIRSR" id="PIRSR604254-1"/>
    </source>
</evidence>
<evidence type="ECO:0000256" key="3">
    <source>
        <dbReference type="ARBA" id="ARBA00022989"/>
    </source>
</evidence>
<organism evidence="7 8">
    <name type="scientific">Candidatus Aeolococcus gillhamiae</name>
    <dbReference type="NCBI Taxonomy" id="3127015"/>
    <lineage>
        <taxon>Bacteria</taxon>
        <taxon>Bacillati</taxon>
        <taxon>Candidatus Dormiibacterota</taxon>
        <taxon>Candidatus Dormibacteria</taxon>
        <taxon>Candidatus Aeolococcales</taxon>
        <taxon>Candidatus Aeolococcaceae</taxon>
        <taxon>Candidatus Aeolococcus</taxon>
    </lineage>
</organism>
<keyword evidence="3 6" id="KW-1133">Transmembrane helix</keyword>
<evidence type="ECO:0000256" key="1">
    <source>
        <dbReference type="ARBA" id="ARBA00004141"/>
    </source>
</evidence>
<dbReference type="PANTHER" id="PTHR20855">
    <property type="entry name" value="ADIPOR/PROGESTIN RECEPTOR-RELATED"/>
    <property type="match status" value="1"/>
</dbReference>
<keyword evidence="5" id="KW-0862">Zinc</keyword>
<feature type="binding site" evidence="5">
    <location>
        <position position="187"/>
    </location>
    <ligand>
        <name>Zn(2+)</name>
        <dbReference type="ChEBI" id="CHEBI:29105"/>
    </ligand>
</feature>
<gene>
    <name evidence="7" type="ORF">DLM65_11325</name>
</gene>
<protein>
    <submittedName>
        <fullName evidence="7">Hemolysin III</fullName>
    </submittedName>
</protein>
<evidence type="ECO:0000313" key="8">
    <source>
        <dbReference type="Proteomes" id="UP000248724"/>
    </source>
</evidence>
<evidence type="ECO:0000256" key="4">
    <source>
        <dbReference type="ARBA" id="ARBA00023136"/>
    </source>
</evidence>
<feature type="transmembrane region" description="Helical" evidence="6">
    <location>
        <begin position="38"/>
        <end position="57"/>
    </location>
</feature>
<keyword evidence="4 6" id="KW-0472">Membrane</keyword>
<feature type="transmembrane region" description="Helical" evidence="6">
    <location>
        <begin position="153"/>
        <end position="174"/>
    </location>
</feature>
<keyword evidence="2 6" id="KW-0812">Transmembrane</keyword>
<proteinExistence type="predicted"/>
<dbReference type="GO" id="GO:0016020">
    <property type="term" value="C:membrane"/>
    <property type="evidence" value="ECO:0007669"/>
    <property type="project" value="UniProtKB-SubCell"/>
</dbReference>
<feature type="transmembrane region" description="Helical" evidence="6">
    <location>
        <begin position="186"/>
        <end position="210"/>
    </location>
</feature>
<dbReference type="InterPro" id="IPR004254">
    <property type="entry name" value="AdipoR/HlyIII-related"/>
</dbReference>
<sequence length="214" mass="22615">MAFVRPRLRGVLHELAFPVSLFGGGWAILHAPAGTARAATAVYAATLSACLGVSALYHRGRWSARARAWLRRLDHATIFLLIAGTFTPIATIALSGWLSTATLAVVWGGALLGSLLTTLWTNAPVAVEVGPYLAVGGFGVVLLPRLVANLGPVGVGLLALGGAVYVAGAFIYAFQRPNPWPRTFGFHEIFHTLVLAAALLQWIAITQWVLPTAV</sequence>
<accession>A0A2W5Z1F6</accession>
<comment type="subcellular location">
    <subcellularLocation>
        <location evidence="1">Membrane</location>
        <topology evidence="1">Multi-pass membrane protein</topology>
    </subcellularLocation>
</comment>
<feature type="binding site" evidence="5">
    <location>
        <position position="191"/>
    </location>
    <ligand>
        <name>Zn(2+)</name>
        <dbReference type="ChEBI" id="CHEBI:29105"/>
    </ligand>
</feature>
<evidence type="ECO:0000256" key="2">
    <source>
        <dbReference type="ARBA" id="ARBA00022692"/>
    </source>
</evidence>
<name>A0A2W5Z1F6_9BACT</name>
<keyword evidence="5" id="KW-0479">Metal-binding</keyword>
<feature type="binding site" evidence="5">
    <location>
        <position position="58"/>
    </location>
    <ligand>
        <name>Zn(2+)</name>
        <dbReference type="ChEBI" id="CHEBI:29105"/>
    </ligand>
</feature>
<reference evidence="7 8" key="1">
    <citation type="journal article" date="2017" name="Nature">
        <title>Atmospheric trace gases support primary production in Antarctic desert surface soil.</title>
        <authorList>
            <person name="Ji M."/>
            <person name="Greening C."/>
            <person name="Vanwonterghem I."/>
            <person name="Carere C.R."/>
            <person name="Bay S.K."/>
            <person name="Steen J.A."/>
            <person name="Montgomery K."/>
            <person name="Lines T."/>
            <person name="Beardall J."/>
            <person name="van Dorst J."/>
            <person name="Snape I."/>
            <person name="Stott M.B."/>
            <person name="Hugenholtz P."/>
            <person name="Ferrari B.C."/>
        </authorList>
    </citation>
    <scope>NUCLEOTIDE SEQUENCE [LARGE SCALE GENOMIC DNA]</scope>
    <source>
        <strain evidence="7">RRmetagenome_bin12</strain>
    </source>
</reference>
<dbReference type="Proteomes" id="UP000248724">
    <property type="component" value="Unassembled WGS sequence"/>
</dbReference>
<comment type="caution">
    <text evidence="7">The sequence shown here is derived from an EMBL/GenBank/DDBJ whole genome shotgun (WGS) entry which is preliminary data.</text>
</comment>
<dbReference type="Pfam" id="PF03006">
    <property type="entry name" value="HlyIII"/>
    <property type="match status" value="1"/>
</dbReference>